<proteinExistence type="predicted"/>
<evidence type="ECO:0000313" key="1">
    <source>
        <dbReference type="EMBL" id="OIO30278.1"/>
    </source>
</evidence>
<comment type="caution">
    <text evidence="1">The sequence shown here is derived from an EMBL/GenBank/DDBJ whole genome shotgun (WGS) entry which is preliminary data.</text>
</comment>
<dbReference type="AlphaFoldDB" id="A0A1J4V6S8"/>
<sequence length="103" mass="12087">MSYFFSEPRGRDKSNGFLVGVELYLDLHVPRKRTVKNIELAMNPVMANEIPAFPQRAMFCNLLHRLKNFSRKYDLIFGSRDPFSCFYRPRVYCLFLGALFAII</sequence>
<accession>A0A1J4V6S8</accession>
<dbReference type="Proteomes" id="UP000181992">
    <property type="component" value="Unassembled WGS sequence"/>
</dbReference>
<dbReference type="EMBL" id="MNVN01000021">
    <property type="protein sequence ID" value="OIO30278.1"/>
    <property type="molecule type" value="Genomic_DNA"/>
</dbReference>
<reference evidence="1 2" key="1">
    <citation type="journal article" date="2016" name="Environ. Microbiol.">
        <title>Genomic resolution of a cold subsurface aquifer community provides metabolic insights for novel microbes adapted to high CO concentrations.</title>
        <authorList>
            <person name="Probst A.J."/>
            <person name="Castelle C.J."/>
            <person name="Singh A."/>
            <person name="Brown C.T."/>
            <person name="Anantharaman K."/>
            <person name="Sharon I."/>
            <person name="Hug L.A."/>
            <person name="Burstein D."/>
            <person name="Emerson J.B."/>
            <person name="Thomas B.C."/>
            <person name="Banfield J.F."/>
        </authorList>
    </citation>
    <scope>NUCLEOTIDE SEQUENCE [LARGE SCALE GENOMIC DNA]</scope>
    <source>
        <strain evidence="1">CG1_02_43_90</strain>
    </source>
</reference>
<evidence type="ECO:0000313" key="2">
    <source>
        <dbReference type="Proteomes" id="UP000181992"/>
    </source>
</evidence>
<protein>
    <submittedName>
        <fullName evidence="1">Uncharacterized protein</fullName>
    </submittedName>
</protein>
<dbReference type="STRING" id="1805281.AUJ77_03485"/>
<gene>
    <name evidence="1" type="ORF">AUJ77_03485</name>
</gene>
<name>A0A1J4V6S8_9BACT</name>
<organism evidence="1 2">
    <name type="scientific">Candidatus Nomurabacteria bacterium CG1_02_43_90</name>
    <dbReference type="NCBI Taxonomy" id="1805281"/>
    <lineage>
        <taxon>Bacteria</taxon>
        <taxon>Candidatus Nomuraibacteriota</taxon>
    </lineage>
</organism>